<dbReference type="PANTHER" id="PTHR39335:SF1">
    <property type="entry name" value="BLL4220 PROTEIN"/>
    <property type="match status" value="1"/>
</dbReference>
<sequence length="132" mass="13714">MSRSHLLHGAVLLAACAFLTPAIAEDYASGAIKTMQTAQGEILTDAKGMTLYTYDKDTAGVSNCSGGCAVKWPPLMAAKGAKATGAFTLIKRADGGEQWAADGKPLYLWQGDKKPGDVTGDGVGGVWHLAKE</sequence>
<reference evidence="2 3" key="1">
    <citation type="submission" date="2016-12" db="EMBL/GenBank/DDBJ databases">
        <authorList>
            <person name="Song W.-J."/>
            <person name="Kurnit D.M."/>
        </authorList>
    </citation>
    <scope>NUCLEOTIDE SEQUENCE [LARGE SCALE GENOMIC DNA]</scope>
    <source>
        <strain evidence="2 3">DSM 19599</strain>
    </source>
</reference>
<dbReference type="PROSITE" id="PS51257">
    <property type="entry name" value="PROKAR_LIPOPROTEIN"/>
    <property type="match status" value="1"/>
</dbReference>
<dbReference type="EMBL" id="FRXO01000003">
    <property type="protein sequence ID" value="SHO64176.1"/>
    <property type="molecule type" value="Genomic_DNA"/>
</dbReference>
<feature type="chain" id="PRO_5012975105" evidence="1">
    <location>
        <begin position="25"/>
        <end position="132"/>
    </location>
</feature>
<dbReference type="OrthoDB" id="9800666at2"/>
<evidence type="ECO:0000313" key="2">
    <source>
        <dbReference type="EMBL" id="SHO64176.1"/>
    </source>
</evidence>
<name>A0A1M7ZHM5_9HYPH</name>
<dbReference type="InterPro" id="IPR005297">
    <property type="entry name" value="Lipoprotein_repeat"/>
</dbReference>
<accession>A0A1M7ZHM5</accession>
<evidence type="ECO:0000313" key="3">
    <source>
        <dbReference type="Proteomes" id="UP000186406"/>
    </source>
</evidence>
<dbReference type="PIRSF" id="PIRSF029720">
    <property type="entry name" value="UCP029720"/>
    <property type="match status" value="1"/>
</dbReference>
<protein>
    <submittedName>
        <fullName evidence="2">Predicted lipoprotein with conserved Yx(FWY)xxD motif</fullName>
    </submittedName>
</protein>
<dbReference type="Proteomes" id="UP000186406">
    <property type="component" value="Unassembled WGS sequence"/>
</dbReference>
<organism evidence="2 3">
    <name type="scientific">Pseudoxanthobacter soli DSM 19599</name>
    <dbReference type="NCBI Taxonomy" id="1123029"/>
    <lineage>
        <taxon>Bacteria</taxon>
        <taxon>Pseudomonadati</taxon>
        <taxon>Pseudomonadota</taxon>
        <taxon>Alphaproteobacteria</taxon>
        <taxon>Hyphomicrobiales</taxon>
        <taxon>Segnochrobactraceae</taxon>
        <taxon>Pseudoxanthobacter</taxon>
    </lineage>
</organism>
<keyword evidence="2" id="KW-0449">Lipoprotein</keyword>
<dbReference type="Pfam" id="PF03640">
    <property type="entry name" value="Lipoprotein_15"/>
    <property type="match status" value="2"/>
</dbReference>
<proteinExistence type="predicted"/>
<dbReference type="InterPro" id="IPR014558">
    <property type="entry name" value="UCP029720"/>
</dbReference>
<evidence type="ECO:0000256" key="1">
    <source>
        <dbReference type="SAM" id="SignalP"/>
    </source>
</evidence>
<dbReference type="STRING" id="1123029.SAMN02745172_01620"/>
<dbReference type="GO" id="GO:0043448">
    <property type="term" value="P:alkane catabolic process"/>
    <property type="evidence" value="ECO:0007669"/>
    <property type="project" value="TreeGrafter"/>
</dbReference>
<dbReference type="PANTHER" id="PTHR39335">
    <property type="entry name" value="BLL4220 PROTEIN"/>
    <property type="match status" value="1"/>
</dbReference>
<keyword evidence="3" id="KW-1185">Reference proteome</keyword>
<gene>
    <name evidence="2" type="ORF">SAMN02745172_01620</name>
</gene>
<feature type="signal peptide" evidence="1">
    <location>
        <begin position="1"/>
        <end position="24"/>
    </location>
</feature>
<keyword evidence="1" id="KW-0732">Signal</keyword>
<dbReference type="RefSeq" id="WP_073627463.1">
    <property type="nucleotide sequence ID" value="NZ_FRXO01000003.1"/>
</dbReference>
<dbReference type="AlphaFoldDB" id="A0A1M7ZHM5"/>